<accession>A0A7K0CXG7</accession>
<comment type="caution">
    <text evidence="1">The sequence shown here is derived from an EMBL/GenBank/DDBJ whole genome shotgun (WGS) entry which is preliminary data.</text>
</comment>
<organism evidence="1 2">
    <name type="scientific">Nocardia macrotermitis</name>
    <dbReference type="NCBI Taxonomy" id="2585198"/>
    <lineage>
        <taxon>Bacteria</taxon>
        <taxon>Bacillati</taxon>
        <taxon>Actinomycetota</taxon>
        <taxon>Actinomycetes</taxon>
        <taxon>Mycobacteriales</taxon>
        <taxon>Nocardiaceae</taxon>
        <taxon>Nocardia</taxon>
    </lineage>
</organism>
<evidence type="ECO:0000313" key="2">
    <source>
        <dbReference type="Proteomes" id="UP000438448"/>
    </source>
</evidence>
<dbReference type="Gene3D" id="3.90.850.10">
    <property type="entry name" value="Fumarylacetoacetase-like, C-terminal domain"/>
    <property type="match status" value="1"/>
</dbReference>
<dbReference type="GO" id="GO:0003824">
    <property type="term" value="F:catalytic activity"/>
    <property type="evidence" value="ECO:0007669"/>
    <property type="project" value="InterPro"/>
</dbReference>
<dbReference type="Proteomes" id="UP000438448">
    <property type="component" value="Unassembled WGS sequence"/>
</dbReference>
<dbReference type="SUPFAM" id="SSF56529">
    <property type="entry name" value="FAH"/>
    <property type="match status" value="1"/>
</dbReference>
<dbReference type="AlphaFoldDB" id="A0A7K0CXG7"/>
<sequence length="82" mass="8859">MLSDGLSWAAMRQLMGVDEPDYGHLLGELEVFENTPVDTSKYLCPRVEVEVGFVPGRGMSAMPSSTDSALSVCVCTEEISSE</sequence>
<dbReference type="InterPro" id="IPR036663">
    <property type="entry name" value="Fumarylacetoacetase_C_sf"/>
</dbReference>
<name>A0A7K0CXG7_9NOCA</name>
<dbReference type="EMBL" id="WEGK01000002">
    <property type="protein sequence ID" value="MQY18123.1"/>
    <property type="molecule type" value="Genomic_DNA"/>
</dbReference>
<gene>
    <name evidence="1" type="ORF">NRB20_11920</name>
</gene>
<dbReference type="RefSeq" id="WP_406603783.1">
    <property type="nucleotide sequence ID" value="NZ_WEGK01000002.1"/>
</dbReference>
<reference evidence="1 2" key="1">
    <citation type="submission" date="2019-10" db="EMBL/GenBank/DDBJ databases">
        <title>Nocardia macrotermitis sp. nov. and Nocardia aurantia sp. nov., isolated from the gut of fungus growing-termite Macrotermes natalensis.</title>
        <authorList>
            <person name="Benndorf R."/>
            <person name="Schwitalla J."/>
            <person name="Martin K."/>
            <person name="De Beer W."/>
            <person name="Kaster A.-K."/>
            <person name="Vollmers J."/>
            <person name="Poulsen M."/>
            <person name="Beemelmanns C."/>
        </authorList>
    </citation>
    <scope>NUCLEOTIDE SEQUENCE [LARGE SCALE GENOMIC DNA]</scope>
    <source>
        <strain evidence="1 2">RB20</strain>
    </source>
</reference>
<keyword evidence="2" id="KW-1185">Reference proteome</keyword>
<protein>
    <submittedName>
        <fullName evidence="1">Uncharacterized protein</fullName>
    </submittedName>
</protein>
<evidence type="ECO:0000313" key="1">
    <source>
        <dbReference type="EMBL" id="MQY18123.1"/>
    </source>
</evidence>
<proteinExistence type="predicted"/>